<sequence length="84" mass="9809">MRFALKIVKHTPNEQKKSKGRKLSEIIGILPNILKCIVNAKTLLCSCFILVFLRCTKKKYCTEIANLREILQQHRIIWDKLISI</sequence>
<evidence type="ECO:0000313" key="2">
    <source>
        <dbReference type="Proteomes" id="UP001607302"/>
    </source>
</evidence>
<protein>
    <submittedName>
        <fullName evidence="1">Uncharacterized protein</fullName>
    </submittedName>
</protein>
<organism evidence="1 2">
    <name type="scientific">Vespula squamosa</name>
    <name type="common">Southern yellow jacket</name>
    <name type="synonym">Wasp</name>
    <dbReference type="NCBI Taxonomy" id="30214"/>
    <lineage>
        <taxon>Eukaryota</taxon>
        <taxon>Metazoa</taxon>
        <taxon>Ecdysozoa</taxon>
        <taxon>Arthropoda</taxon>
        <taxon>Hexapoda</taxon>
        <taxon>Insecta</taxon>
        <taxon>Pterygota</taxon>
        <taxon>Neoptera</taxon>
        <taxon>Endopterygota</taxon>
        <taxon>Hymenoptera</taxon>
        <taxon>Apocrita</taxon>
        <taxon>Aculeata</taxon>
        <taxon>Vespoidea</taxon>
        <taxon>Vespidae</taxon>
        <taxon>Vespinae</taxon>
        <taxon>Vespula</taxon>
    </lineage>
</organism>
<reference evidence="1 2" key="1">
    <citation type="journal article" date="2024" name="Ann. Entomol. Soc. Am.">
        <title>Genomic analyses of the southern and eastern yellowjacket wasps (Hymenoptera: Vespidae) reveal evolutionary signatures of social life.</title>
        <authorList>
            <person name="Catto M.A."/>
            <person name="Caine P.B."/>
            <person name="Orr S.E."/>
            <person name="Hunt B.G."/>
            <person name="Goodisman M.A.D."/>
        </authorList>
    </citation>
    <scope>NUCLEOTIDE SEQUENCE [LARGE SCALE GENOMIC DNA]</scope>
    <source>
        <strain evidence="1">233</strain>
        <tissue evidence="1">Head and thorax</tissue>
    </source>
</reference>
<dbReference type="Proteomes" id="UP001607302">
    <property type="component" value="Unassembled WGS sequence"/>
</dbReference>
<evidence type="ECO:0000313" key="1">
    <source>
        <dbReference type="EMBL" id="KAL2728801.1"/>
    </source>
</evidence>
<name>A0ABD2B7T9_VESSQ</name>
<dbReference type="EMBL" id="JAUDFV010000132">
    <property type="protein sequence ID" value="KAL2728801.1"/>
    <property type="molecule type" value="Genomic_DNA"/>
</dbReference>
<proteinExistence type="predicted"/>
<keyword evidence="2" id="KW-1185">Reference proteome</keyword>
<gene>
    <name evidence="1" type="ORF">V1478_006433</name>
</gene>
<dbReference type="AlphaFoldDB" id="A0ABD2B7T9"/>
<accession>A0ABD2B7T9</accession>
<comment type="caution">
    <text evidence="1">The sequence shown here is derived from an EMBL/GenBank/DDBJ whole genome shotgun (WGS) entry which is preliminary data.</text>
</comment>